<protein>
    <submittedName>
        <fullName evidence="2">Uncharacterized protein</fullName>
    </submittedName>
</protein>
<accession>A0AAV4PWX4</accession>
<reference evidence="2 3" key="1">
    <citation type="submission" date="2021-06" db="EMBL/GenBank/DDBJ databases">
        <title>Caerostris extrusa draft genome.</title>
        <authorList>
            <person name="Kono N."/>
            <person name="Arakawa K."/>
        </authorList>
    </citation>
    <scope>NUCLEOTIDE SEQUENCE [LARGE SCALE GENOMIC DNA]</scope>
</reference>
<gene>
    <name evidence="2" type="ORF">CEXT_240101</name>
</gene>
<dbReference type="Proteomes" id="UP001054945">
    <property type="component" value="Unassembled WGS sequence"/>
</dbReference>
<dbReference type="AlphaFoldDB" id="A0AAV4PWX4"/>
<dbReference type="EMBL" id="BPLR01005209">
    <property type="protein sequence ID" value="GIY00627.1"/>
    <property type="molecule type" value="Genomic_DNA"/>
</dbReference>
<feature type="region of interest" description="Disordered" evidence="1">
    <location>
        <begin position="1"/>
        <end position="66"/>
    </location>
</feature>
<feature type="compositionally biased region" description="Polar residues" evidence="1">
    <location>
        <begin position="21"/>
        <end position="52"/>
    </location>
</feature>
<evidence type="ECO:0000313" key="2">
    <source>
        <dbReference type="EMBL" id="GIY00627.1"/>
    </source>
</evidence>
<sequence>MHHMQISEHIPLRHQLKTHDSSSILQQSKASTWATNSPHAWPSSTLNQTNPPRQRPEKEEKEKKNLRLVGQDTRMKKVGLLFFRSISIHFLEEKVSWEADETSSSIPHAQITYNPCKENALKDF</sequence>
<comment type="caution">
    <text evidence="2">The sequence shown here is derived from an EMBL/GenBank/DDBJ whole genome shotgun (WGS) entry which is preliminary data.</text>
</comment>
<evidence type="ECO:0000313" key="3">
    <source>
        <dbReference type="Proteomes" id="UP001054945"/>
    </source>
</evidence>
<proteinExistence type="predicted"/>
<name>A0AAV4PWX4_CAEEX</name>
<evidence type="ECO:0000256" key="1">
    <source>
        <dbReference type="SAM" id="MobiDB-lite"/>
    </source>
</evidence>
<keyword evidence="3" id="KW-1185">Reference proteome</keyword>
<organism evidence="2 3">
    <name type="scientific">Caerostris extrusa</name>
    <name type="common">Bark spider</name>
    <name type="synonym">Caerostris bankana</name>
    <dbReference type="NCBI Taxonomy" id="172846"/>
    <lineage>
        <taxon>Eukaryota</taxon>
        <taxon>Metazoa</taxon>
        <taxon>Ecdysozoa</taxon>
        <taxon>Arthropoda</taxon>
        <taxon>Chelicerata</taxon>
        <taxon>Arachnida</taxon>
        <taxon>Araneae</taxon>
        <taxon>Araneomorphae</taxon>
        <taxon>Entelegynae</taxon>
        <taxon>Araneoidea</taxon>
        <taxon>Araneidae</taxon>
        <taxon>Caerostris</taxon>
    </lineage>
</organism>
<feature type="compositionally biased region" description="Basic and acidic residues" evidence="1">
    <location>
        <begin position="54"/>
        <end position="65"/>
    </location>
</feature>